<feature type="modified residue" description="4-aspartylphosphate" evidence="1">
    <location>
        <position position="50"/>
    </location>
</feature>
<proteinExistence type="predicted"/>
<dbReference type="RefSeq" id="WP_303886780.1">
    <property type="nucleotide sequence ID" value="NZ_JAGZCC010000023.1"/>
</dbReference>
<dbReference type="GO" id="GO:0003677">
    <property type="term" value="F:DNA binding"/>
    <property type="evidence" value="ECO:0007669"/>
    <property type="project" value="InterPro"/>
</dbReference>
<dbReference type="InterPro" id="IPR011006">
    <property type="entry name" value="CheY-like_superfamily"/>
</dbReference>
<dbReference type="EMBL" id="JAGZCC010000023">
    <property type="protein sequence ID" value="MBS5588198.1"/>
    <property type="molecule type" value="Genomic_DNA"/>
</dbReference>
<dbReference type="SUPFAM" id="SSF52172">
    <property type="entry name" value="CheY-like"/>
    <property type="match status" value="1"/>
</dbReference>
<dbReference type="Gene3D" id="3.40.50.2300">
    <property type="match status" value="1"/>
</dbReference>
<dbReference type="GO" id="GO:0000156">
    <property type="term" value="F:phosphorelay response regulator activity"/>
    <property type="evidence" value="ECO:0007669"/>
    <property type="project" value="InterPro"/>
</dbReference>
<protein>
    <submittedName>
        <fullName evidence="4">Response regulator transcription factor</fullName>
    </submittedName>
</protein>
<feature type="domain" description="Response regulatory" evidence="2">
    <location>
        <begin position="1"/>
        <end position="114"/>
    </location>
</feature>
<evidence type="ECO:0000259" key="2">
    <source>
        <dbReference type="PROSITE" id="PS50110"/>
    </source>
</evidence>
<gene>
    <name evidence="4" type="ORF">KHX14_05190</name>
</gene>
<dbReference type="InterPro" id="IPR046947">
    <property type="entry name" value="LytR-like"/>
</dbReference>
<dbReference type="PANTHER" id="PTHR37299">
    <property type="entry name" value="TRANSCRIPTIONAL REGULATOR-RELATED"/>
    <property type="match status" value="1"/>
</dbReference>
<dbReference type="InterPro" id="IPR007492">
    <property type="entry name" value="LytTR_DNA-bd_dom"/>
</dbReference>
<reference evidence="4" key="1">
    <citation type="submission" date="2021-02" db="EMBL/GenBank/DDBJ databases">
        <title>Infant gut strain persistence is associated with maternal origin, phylogeny, and functional potential including surface adhesion and iron acquisition.</title>
        <authorList>
            <person name="Lou Y.C."/>
        </authorList>
    </citation>
    <scope>NUCLEOTIDE SEQUENCE</scope>
    <source>
        <strain evidence="4">L3_108_000G1_dasL3_108_000G1_metabat.metabat.11</strain>
    </source>
</reference>
<dbReference type="Pfam" id="PF04397">
    <property type="entry name" value="LytTR"/>
    <property type="match status" value="1"/>
</dbReference>
<dbReference type="CDD" id="cd00156">
    <property type="entry name" value="REC"/>
    <property type="match status" value="1"/>
</dbReference>
<organism evidence="4 5">
    <name type="scientific">Thomasclavelia spiroformis</name>
    <dbReference type="NCBI Taxonomy" id="29348"/>
    <lineage>
        <taxon>Bacteria</taxon>
        <taxon>Bacillati</taxon>
        <taxon>Bacillota</taxon>
        <taxon>Erysipelotrichia</taxon>
        <taxon>Erysipelotrichales</taxon>
        <taxon>Coprobacillaceae</taxon>
        <taxon>Thomasclavelia</taxon>
    </lineage>
</organism>
<dbReference type="PROSITE" id="PS50110">
    <property type="entry name" value="RESPONSE_REGULATORY"/>
    <property type="match status" value="1"/>
</dbReference>
<dbReference type="PROSITE" id="PS50930">
    <property type="entry name" value="HTH_LYTTR"/>
    <property type="match status" value="1"/>
</dbReference>
<accession>A0A943ENE7</accession>
<evidence type="ECO:0000259" key="3">
    <source>
        <dbReference type="PROSITE" id="PS50930"/>
    </source>
</evidence>
<keyword evidence="1" id="KW-0597">Phosphoprotein</keyword>
<dbReference type="SMART" id="SM00850">
    <property type="entry name" value="LytTR"/>
    <property type="match status" value="1"/>
</dbReference>
<name>A0A943ENE7_9FIRM</name>
<feature type="domain" description="HTH LytTR-type" evidence="3">
    <location>
        <begin position="135"/>
        <end position="221"/>
    </location>
</feature>
<dbReference type="Pfam" id="PF00072">
    <property type="entry name" value="Response_reg"/>
    <property type="match status" value="1"/>
</dbReference>
<sequence>MIVIIDDEYNYAKILKNELKKFYKNEEIAILLKFDEEYINNNDVDVIFLDIELGDKNGIDLASEYRRRENNEVEIIFISAHDNFEHHAHVAYPLYFIRKHYLKEDLATCLFLLEERRKRKEMPFMLSGKVIRLVDVIYIESIRNNVFYYFKDDSVIKRRAKISNVESELKNFDFVRCHQSFIVNMVYVKEYFPFKNIILKNNKEIPATQTYHEKILDSFRDYLSKKWSKM</sequence>
<dbReference type="PANTHER" id="PTHR37299:SF1">
    <property type="entry name" value="STAGE 0 SPORULATION PROTEIN A HOMOLOG"/>
    <property type="match status" value="1"/>
</dbReference>
<dbReference type="Gene3D" id="2.40.50.1020">
    <property type="entry name" value="LytTr DNA-binding domain"/>
    <property type="match status" value="1"/>
</dbReference>
<dbReference type="Proteomes" id="UP000751224">
    <property type="component" value="Unassembled WGS sequence"/>
</dbReference>
<dbReference type="SMART" id="SM00448">
    <property type="entry name" value="REC"/>
    <property type="match status" value="1"/>
</dbReference>
<dbReference type="InterPro" id="IPR001789">
    <property type="entry name" value="Sig_transdc_resp-reg_receiver"/>
</dbReference>
<dbReference type="AlphaFoldDB" id="A0A943ENE7"/>
<evidence type="ECO:0000256" key="1">
    <source>
        <dbReference type="PROSITE-ProRule" id="PRU00169"/>
    </source>
</evidence>
<comment type="caution">
    <text evidence="4">The sequence shown here is derived from an EMBL/GenBank/DDBJ whole genome shotgun (WGS) entry which is preliminary data.</text>
</comment>
<evidence type="ECO:0000313" key="4">
    <source>
        <dbReference type="EMBL" id="MBS5588198.1"/>
    </source>
</evidence>
<evidence type="ECO:0000313" key="5">
    <source>
        <dbReference type="Proteomes" id="UP000751224"/>
    </source>
</evidence>